<protein>
    <submittedName>
        <fullName evidence="2">Uncharacterized protein</fullName>
    </submittedName>
</protein>
<dbReference type="Proteomes" id="UP000243686">
    <property type="component" value="Unassembled WGS sequence"/>
</dbReference>
<evidence type="ECO:0000256" key="1">
    <source>
        <dbReference type="SAM" id="MobiDB-lite"/>
    </source>
</evidence>
<reference evidence="2 3" key="1">
    <citation type="submission" date="2015-03" db="EMBL/GenBank/DDBJ databases">
        <title>Draft genome of the nematode, Opisthorchis viverrini.</title>
        <authorList>
            <person name="Mitreva M."/>
        </authorList>
    </citation>
    <scope>NUCLEOTIDE SEQUENCE [LARGE SCALE GENOMIC DNA]</scope>
    <source>
        <strain evidence="2">Khon Kaen</strain>
    </source>
</reference>
<name>A0A1S8X6E9_OPIVI</name>
<sequence length="904" mass="100212">MWPGFTAQSWAETLIHGPRSATPDTQHDADNWAALAKQWATRRAPLLQTPAWPPVSPPEPPTYGQDPSIITPVPENVFPGSSFNEPVQALDGFNNNPPPWTVTVPPDQQYDDLNQHPTHMVPTHDFPAHADDQTQDIPFGSYSEPVHHDTDFRELHPHDFHHETHDACVPGPHATWDYSRHNPPVPIRHPMGPCDAYDYHHHPTRGYVPPFHSGPPVDHGYRQPGFREGYPPARSYRPRAPYLGPQSSVQRFPHPADHQPFYGPPEHTNFSERYPRPHPEPSHLEVPHFEPDGEHFQSNGDQDYRVPPHHTEPVDEGYYDVDIRMQTAVQSNTTEAKPAGLFPSAFAATRSRPTLDRPIGSCLPRPKLSTHGTMPRLPVPEHLLSAFEEAAVSTGAWPPKGLEHDQGDGTKKRALPAWLRDELEKLEKKKAKEMAAVSGDTVLGAAPDAERDAEGDIVMEEETGTVRVASEKPLVNDEASDEEQDTFEESSALLSPKSVVTHSPSEGPTEPVSLQRASSSLGAQRVAFLESSRDADAKSGVVPLNPPNASGFLTGNSATPDTLAPLTPNEFRKVFGALSEEDQQAETTRFITRTLTDALLAVSGELILAVAEEALSSARKEEERSRKSSHEPTPFVEMTAEAPSGLMGGESESDTEHTGSLSAKPEEKRENGEELSEKSGNVLPGTNDTREGGQEQRYSSGDSSSSSEPEADGNVPSPSVRSDKRKLSGTYEDLTSSPVRTKDRRKREERRSRSHHRSHKLDQSSSPLATYHGSGLVKKHRKHSRDSLKKSKKHRRSRDSSSSDTDSDSPARSSRNSRRAKHRKKHTHRHSSRDSSRRSRKSHRTHSSERSRRTAPPRYVILSSVALDRRIRTRLTLIGTSAWDEAQRSKVPPGKNYAILIGVL</sequence>
<feature type="non-terminal residue" evidence="2">
    <location>
        <position position="904"/>
    </location>
</feature>
<dbReference type="InterPro" id="IPR031937">
    <property type="entry name" value="PNISR"/>
</dbReference>
<proteinExistence type="predicted"/>
<evidence type="ECO:0000313" key="3">
    <source>
        <dbReference type="Proteomes" id="UP000243686"/>
    </source>
</evidence>
<evidence type="ECO:0000313" key="2">
    <source>
        <dbReference type="EMBL" id="OON22033.1"/>
    </source>
</evidence>
<feature type="compositionally biased region" description="Basic and acidic residues" evidence="1">
    <location>
        <begin position="618"/>
        <end position="630"/>
    </location>
</feature>
<keyword evidence="3" id="KW-1185">Reference proteome</keyword>
<feature type="compositionally biased region" description="Basic residues" evidence="1">
    <location>
        <begin position="742"/>
        <end position="759"/>
    </location>
</feature>
<gene>
    <name evidence="2" type="ORF">X801_02069</name>
</gene>
<feature type="region of interest" description="Disordered" evidence="1">
    <location>
        <begin position="616"/>
        <end position="857"/>
    </location>
</feature>
<dbReference type="AlphaFoldDB" id="A0A1S8X6E9"/>
<accession>A0A1S8X6E9</accession>
<organism evidence="2 3">
    <name type="scientific">Opisthorchis viverrini</name>
    <name type="common">Southeast Asian liver fluke</name>
    <dbReference type="NCBI Taxonomy" id="6198"/>
    <lineage>
        <taxon>Eukaryota</taxon>
        <taxon>Metazoa</taxon>
        <taxon>Spiralia</taxon>
        <taxon>Lophotrochozoa</taxon>
        <taxon>Platyhelminthes</taxon>
        <taxon>Trematoda</taxon>
        <taxon>Digenea</taxon>
        <taxon>Opisthorchiida</taxon>
        <taxon>Opisthorchiata</taxon>
        <taxon>Opisthorchiidae</taxon>
        <taxon>Opisthorchis</taxon>
    </lineage>
</organism>
<dbReference type="EMBL" id="KV891911">
    <property type="protein sequence ID" value="OON22033.1"/>
    <property type="molecule type" value="Genomic_DNA"/>
</dbReference>
<feature type="region of interest" description="Disordered" evidence="1">
    <location>
        <begin position="444"/>
        <end position="517"/>
    </location>
</feature>
<feature type="compositionally biased region" description="Basic and acidic residues" evidence="1">
    <location>
        <begin position="664"/>
        <end position="677"/>
    </location>
</feature>
<dbReference type="Pfam" id="PF15996">
    <property type="entry name" value="PNISR"/>
    <property type="match status" value="1"/>
</dbReference>
<feature type="compositionally biased region" description="Acidic residues" evidence="1">
    <location>
        <begin position="478"/>
        <end position="488"/>
    </location>
</feature>
<feature type="compositionally biased region" description="Low complexity" evidence="1">
    <location>
        <begin position="800"/>
        <end position="814"/>
    </location>
</feature>
<feature type="compositionally biased region" description="Basic residues" evidence="1">
    <location>
        <begin position="777"/>
        <end position="797"/>
    </location>
</feature>
<feature type="compositionally biased region" description="Basic residues" evidence="1">
    <location>
        <begin position="815"/>
        <end position="831"/>
    </location>
</feature>